<feature type="compositionally biased region" description="Acidic residues" evidence="1">
    <location>
        <begin position="209"/>
        <end position="232"/>
    </location>
</feature>
<sequence length="914" mass="102350">MLVDSHISLAEFLLVVLDPAVREHDLKKTRWQDLFADRTTLERILGFFVSPLQSKDVQTRTRNWMVAYVARLAGLEGRRITEDGWMRSSTADMTKREVLEFDMLDLYPRFQREAPVTLQVNEMFATSLKQAKQQSERAKLQKQYVSPMAQLLTQSMSGLLRAHSRMNNKVANFNGLYLYATGAQRQTISVLSHLGYCCSYPLLVRKGEGDDESDEEGDDNAYSDDEPLDDDATTTPRTPKAKRPTRLPGIIQVLSSSCMDDARRVAAKGKYKTAYDNVVISLNVSEQTVAHKGTYSAHTVESGTAMTVVDGHRATDAAFDSAEAEKSFLAAGPLLRGDVIFTREEQALWDDLQVETVEWVIVRFGGDGFARFDTQMRAAARHDPHQVEVHKSDIHPLRTAPIDEASITGNIDVVNEIHKQLKLDPNSPEFLAKLRIFLGDQLTISRIRSVIGARAGHERDAEGWRWAKPIPAFFHTDMAGVSCVLTEHWGKGSRDPGSLSFDNIVLDRKPIVTTSLPPFHTCRHLIFTSLYARVLSCLQKNTGASSLDECAKSILTWDELQTQAKALYSTYASTRKVAELRREREHGGKGDVVFENSSLLLRDSLGIRTFSRLIKSGRSGHIILALKWFALVFKAGGCPKYAREMLYLIHHLQRVWPAAFRDFVLNNWFVNPTGTQDGFVSLDHMQEHLNFWIKKIYVAHGSNASWEWLGTISPCIDVLRKLANRMHARVLGNTRSSYQGRKHTSPDLKKDINSLMESLERTKAYDIDRERVVSEDTEPVPDLVSKGLQMMTHGPSATIKEYSAEFATLQARVRVRPLQPFIPNTTSAPADGSRAQRPHQAGVPAPVAVDAREDETRAPGQSEESRSGASTPSSDASTASFFDEREFDELCLSFVEEADVVLDHDAIGGQLDDE</sequence>
<dbReference type="STRING" id="1314781.A0A165DTD6"/>
<organism evidence="3 4">
    <name type="scientific">Exidia glandulosa HHB12029</name>
    <dbReference type="NCBI Taxonomy" id="1314781"/>
    <lineage>
        <taxon>Eukaryota</taxon>
        <taxon>Fungi</taxon>
        <taxon>Dikarya</taxon>
        <taxon>Basidiomycota</taxon>
        <taxon>Agaricomycotina</taxon>
        <taxon>Agaricomycetes</taxon>
        <taxon>Auriculariales</taxon>
        <taxon>Exidiaceae</taxon>
        <taxon>Exidia</taxon>
    </lineage>
</organism>
<reference evidence="3 4" key="1">
    <citation type="journal article" date="2016" name="Mol. Biol. Evol.">
        <title>Comparative Genomics of Early-Diverging Mushroom-Forming Fungi Provides Insights into the Origins of Lignocellulose Decay Capabilities.</title>
        <authorList>
            <person name="Nagy L.G."/>
            <person name="Riley R."/>
            <person name="Tritt A."/>
            <person name="Adam C."/>
            <person name="Daum C."/>
            <person name="Floudas D."/>
            <person name="Sun H."/>
            <person name="Yadav J.S."/>
            <person name="Pangilinan J."/>
            <person name="Larsson K.H."/>
            <person name="Matsuura K."/>
            <person name="Barry K."/>
            <person name="Labutti K."/>
            <person name="Kuo R."/>
            <person name="Ohm R.A."/>
            <person name="Bhattacharya S.S."/>
            <person name="Shirouzu T."/>
            <person name="Yoshinaga Y."/>
            <person name="Martin F.M."/>
            <person name="Grigoriev I.V."/>
            <person name="Hibbett D.S."/>
        </authorList>
    </citation>
    <scope>NUCLEOTIDE SEQUENCE [LARGE SCALE GENOMIC DNA]</scope>
    <source>
        <strain evidence="3 4">HHB12029</strain>
    </source>
</reference>
<dbReference type="OrthoDB" id="2496395at2759"/>
<feature type="compositionally biased region" description="Low complexity" evidence="1">
    <location>
        <begin position="867"/>
        <end position="880"/>
    </location>
</feature>
<protein>
    <recommendedName>
        <fullName evidence="2">DUF6589 domain-containing protein</fullName>
    </recommendedName>
</protein>
<name>A0A165DTD6_EXIGL</name>
<evidence type="ECO:0000256" key="1">
    <source>
        <dbReference type="SAM" id="MobiDB-lite"/>
    </source>
</evidence>
<evidence type="ECO:0000259" key="2">
    <source>
        <dbReference type="Pfam" id="PF20231"/>
    </source>
</evidence>
<feature type="domain" description="DUF6589" evidence="2">
    <location>
        <begin position="333"/>
        <end position="737"/>
    </location>
</feature>
<feature type="region of interest" description="Disordered" evidence="1">
    <location>
        <begin position="820"/>
        <end position="880"/>
    </location>
</feature>
<dbReference type="InterPro" id="IPR046496">
    <property type="entry name" value="DUF6589"/>
</dbReference>
<accession>A0A165DTD6</accession>
<keyword evidence="4" id="KW-1185">Reference proteome</keyword>
<evidence type="ECO:0000313" key="3">
    <source>
        <dbReference type="EMBL" id="KZV85308.1"/>
    </source>
</evidence>
<evidence type="ECO:0000313" key="4">
    <source>
        <dbReference type="Proteomes" id="UP000077266"/>
    </source>
</evidence>
<dbReference type="EMBL" id="KV426192">
    <property type="protein sequence ID" value="KZV85308.1"/>
    <property type="molecule type" value="Genomic_DNA"/>
</dbReference>
<dbReference type="InParanoid" id="A0A165DTD6"/>
<feature type="region of interest" description="Disordered" evidence="1">
    <location>
        <begin position="207"/>
        <end position="246"/>
    </location>
</feature>
<dbReference type="Proteomes" id="UP000077266">
    <property type="component" value="Unassembled WGS sequence"/>
</dbReference>
<dbReference type="AlphaFoldDB" id="A0A165DTD6"/>
<dbReference type="Pfam" id="PF20231">
    <property type="entry name" value="DUF6589"/>
    <property type="match status" value="1"/>
</dbReference>
<proteinExistence type="predicted"/>
<gene>
    <name evidence="3" type="ORF">EXIGLDRAFT_681944</name>
</gene>